<dbReference type="Gene3D" id="2.10.260.10">
    <property type="match status" value="1"/>
</dbReference>
<evidence type="ECO:0000313" key="1">
    <source>
        <dbReference type="EMBL" id="OWQ86305.1"/>
    </source>
</evidence>
<evidence type="ECO:0000313" key="2">
    <source>
        <dbReference type="Proteomes" id="UP000197468"/>
    </source>
</evidence>
<proteinExistence type="predicted"/>
<comment type="caution">
    <text evidence="1">The sequence shown here is derived from an EMBL/GenBank/DDBJ whole genome shotgun (WGS) entry which is preliminary data.</text>
</comment>
<dbReference type="EMBL" id="NIOF01000011">
    <property type="protein sequence ID" value="OWQ86305.1"/>
    <property type="molecule type" value="Genomic_DNA"/>
</dbReference>
<protein>
    <recommendedName>
        <fullName evidence="3">SpoVT-AbrB domain-containing protein</fullName>
    </recommendedName>
</protein>
<dbReference type="RefSeq" id="WP_088386852.1">
    <property type="nucleotide sequence ID" value="NZ_NIOF01000011.1"/>
</dbReference>
<organism evidence="1 2">
    <name type="scientific">Roseateles aquatilis</name>
    <dbReference type="NCBI Taxonomy" id="431061"/>
    <lineage>
        <taxon>Bacteria</taxon>
        <taxon>Pseudomonadati</taxon>
        <taxon>Pseudomonadota</taxon>
        <taxon>Betaproteobacteria</taxon>
        <taxon>Burkholderiales</taxon>
        <taxon>Sphaerotilaceae</taxon>
        <taxon>Roseateles</taxon>
    </lineage>
</organism>
<dbReference type="Proteomes" id="UP000197468">
    <property type="component" value="Unassembled WGS sequence"/>
</dbReference>
<sequence length="98" mass="11027">MASHCVRSVGPVATIDDGRQITIPEKVLEALRIGPGDKVEFFHVAPEEFLFYVATRPLPGAGILPKRVRRPVTIDEMSHTFASMDRERRKARKGKDKK</sequence>
<keyword evidence="2" id="KW-1185">Reference proteome</keyword>
<gene>
    <name evidence="1" type="ORF">CDN99_20960</name>
</gene>
<evidence type="ECO:0008006" key="3">
    <source>
        <dbReference type="Google" id="ProtNLM"/>
    </source>
</evidence>
<dbReference type="AlphaFoldDB" id="A0A246J168"/>
<accession>A0A246J168</accession>
<dbReference type="OrthoDB" id="9811597at2"/>
<dbReference type="SUPFAM" id="SSF89447">
    <property type="entry name" value="AbrB/MazE/MraZ-like"/>
    <property type="match status" value="1"/>
</dbReference>
<dbReference type="InterPro" id="IPR037914">
    <property type="entry name" value="SpoVT-AbrB_sf"/>
</dbReference>
<reference evidence="1 2" key="1">
    <citation type="journal article" date="2008" name="Int. J. Syst. Evol. Microbiol.">
        <title>Description of Roseateles aquatilis sp. nov. and Roseateles terrae sp. nov., in the class Betaproteobacteria, and emended description of the genus Roseateles.</title>
        <authorList>
            <person name="Gomila M."/>
            <person name="Bowien B."/>
            <person name="Falsen E."/>
            <person name="Moore E.R."/>
            <person name="Lalucat J."/>
        </authorList>
    </citation>
    <scope>NUCLEOTIDE SEQUENCE [LARGE SCALE GENOMIC DNA]</scope>
    <source>
        <strain evidence="1 2">CCUG 48205</strain>
    </source>
</reference>
<name>A0A246J168_9BURK</name>